<feature type="chain" id="PRO_5045569869" evidence="1">
    <location>
        <begin position="26"/>
        <end position="148"/>
    </location>
</feature>
<evidence type="ECO:0000256" key="1">
    <source>
        <dbReference type="SAM" id="SignalP"/>
    </source>
</evidence>
<dbReference type="SUPFAM" id="SSF110087">
    <property type="entry name" value="DR1885-like metal-binding protein"/>
    <property type="match status" value="1"/>
</dbReference>
<dbReference type="PANTHER" id="PTHR36302:SF1">
    <property type="entry name" value="COPPER CHAPERONE PCU(A)C"/>
    <property type="match status" value="1"/>
</dbReference>
<accession>A0ABU9BLK9</accession>
<protein>
    <submittedName>
        <fullName evidence="2">Copper chaperone PCu(A)C</fullName>
    </submittedName>
</protein>
<dbReference type="Pfam" id="PF04314">
    <property type="entry name" value="PCuAC"/>
    <property type="match status" value="1"/>
</dbReference>
<feature type="signal peptide" evidence="1">
    <location>
        <begin position="1"/>
        <end position="25"/>
    </location>
</feature>
<dbReference type="InterPro" id="IPR036182">
    <property type="entry name" value="PCuAC_sf"/>
</dbReference>
<comment type="caution">
    <text evidence="2">The sequence shown here is derived from an EMBL/GenBank/DDBJ whole genome shotgun (WGS) entry which is preliminary data.</text>
</comment>
<gene>
    <name evidence="2" type="ORF">AACH06_07800</name>
</gene>
<name>A0ABU9BLK9_9BURK</name>
<reference evidence="2 3" key="1">
    <citation type="submission" date="2024-04" db="EMBL/GenBank/DDBJ databases">
        <title>Novel species of the genus Ideonella isolated from streams.</title>
        <authorList>
            <person name="Lu H."/>
        </authorList>
    </citation>
    <scope>NUCLEOTIDE SEQUENCE [LARGE SCALE GENOMIC DNA]</scope>
    <source>
        <strain evidence="2 3">DXS29W</strain>
    </source>
</reference>
<dbReference type="Gene3D" id="2.60.40.1890">
    <property type="entry name" value="PCu(A)C copper chaperone"/>
    <property type="match status" value="1"/>
</dbReference>
<dbReference type="Proteomes" id="UP001371218">
    <property type="component" value="Unassembled WGS sequence"/>
</dbReference>
<organism evidence="2 3">
    <name type="scientific">Ideonella lacteola</name>
    <dbReference type="NCBI Taxonomy" id="2984193"/>
    <lineage>
        <taxon>Bacteria</taxon>
        <taxon>Pseudomonadati</taxon>
        <taxon>Pseudomonadota</taxon>
        <taxon>Betaproteobacteria</taxon>
        <taxon>Burkholderiales</taxon>
        <taxon>Sphaerotilaceae</taxon>
        <taxon>Ideonella</taxon>
    </lineage>
</organism>
<dbReference type="PANTHER" id="PTHR36302">
    <property type="entry name" value="BLR7088 PROTEIN"/>
    <property type="match status" value="1"/>
</dbReference>
<keyword evidence="1" id="KW-0732">Signal</keyword>
<dbReference type="RefSeq" id="WP_341425085.1">
    <property type="nucleotide sequence ID" value="NZ_JBBUTG010000003.1"/>
</dbReference>
<evidence type="ECO:0000313" key="2">
    <source>
        <dbReference type="EMBL" id="MEK8030726.1"/>
    </source>
</evidence>
<dbReference type="InterPro" id="IPR058248">
    <property type="entry name" value="Lxx211020-like"/>
</dbReference>
<dbReference type="EMBL" id="JBBUTG010000003">
    <property type="protein sequence ID" value="MEK8030726.1"/>
    <property type="molecule type" value="Genomic_DNA"/>
</dbReference>
<evidence type="ECO:0000313" key="3">
    <source>
        <dbReference type="Proteomes" id="UP001371218"/>
    </source>
</evidence>
<proteinExistence type="predicted"/>
<keyword evidence="3" id="KW-1185">Reference proteome</keyword>
<dbReference type="InterPro" id="IPR007410">
    <property type="entry name" value="LpqE-like"/>
</dbReference>
<sequence>MMKKMHYRIATVAAWLAVASAPALAATDVANAWVRGTVPGQPASGAFMQITSAEGGRLVGVSSPWAGMAEIHEMKTVDGVMKMNAVPFLELPAGKSVELKPGGYHVMLMGLKQQLKGGEQLPLVLTIETAGGKKETLELKLPIKALGQ</sequence>